<feature type="domain" description="PHD-type" evidence="8">
    <location>
        <begin position="169"/>
        <end position="291"/>
    </location>
</feature>
<dbReference type="Gene3D" id="2.30.30.1150">
    <property type="match status" value="1"/>
</dbReference>
<feature type="compositionally biased region" description="Polar residues" evidence="6">
    <location>
        <begin position="654"/>
        <end position="683"/>
    </location>
</feature>
<sequence>MPGASEEAKFDFLKVVGNRGPGKRMIKPSSAVLSGDLGAIVDDEEEDQDFKNDGHSGSGSDDSCSSGTDDPEESDDNDVSDLQGDSELVNGNVLNGSAVFASKPPICSVCLNLWRPAAKDEVMLCDRCGVAVHEVCYGSEIVDDTDSTHSAATTEPWFCEPCLYGKVEAPYCELCPSRYGAFKRTDIGGQWVHSLCSMYTPGCTYGDPDLLTPISYMEIDFSKNFGKKVCSGCPSRLEARVGISRQCDAGWCKQYFHPTCAQRLGLLVYNDGQAAEDTAEDIFLVHCKQHSQEEAVKRKRLAHKEFIQYEEKRRLGLRRKKLDERQERFRKRNLDRLEKLHKSLIGSSITWPGDAFDERENKQKQIRPLQTSMRVVEGFAAKAEKFFDMTREEFENECFKIPGEEEPFLPPGFSDEFIGYCNHREARLFVEEKKRSEELKEANLQLREELKKLEAEAQLATEAEKRLDSDLKNCQELYNTLANFGIDVGKNPFEDLLKQRSEAKKASPKKKSQSAASGSAPTSPVFPKKAVLHECSKCHKKTDQHSMIDCDACRLFTHIGCLNPPLEKKPKKSRFATWECSDCHADEDSGEEGVENNDDNEQSSDQMKKLRQRSDTAVADRKQKEADQLRQYCRAMANAKKPTKKTDVKDLKTASVTPKRSSVASSSGEHSTILASSIKSTPGSPSPKKRKRSAALKPRQASTSTKHGGYASDSSREL</sequence>
<dbReference type="SMART" id="SM00249">
    <property type="entry name" value="PHD"/>
    <property type="match status" value="3"/>
</dbReference>
<dbReference type="GO" id="GO:0008270">
    <property type="term" value="F:zinc ion binding"/>
    <property type="evidence" value="ECO:0007669"/>
    <property type="project" value="UniProtKB-KW"/>
</dbReference>
<comment type="caution">
    <text evidence="9">The sequence shown here is derived from an EMBL/GenBank/DDBJ whole genome shotgun (WGS) entry which is preliminary data.</text>
</comment>
<evidence type="ECO:0000313" key="9">
    <source>
        <dbReference type="EMBL" id="CAJ0581933.1"/>
    </source>
</evidence>
<dbReference type="InterPro" id="IPR013083">
    <property type="entry name" value="Znf_RING/FYVE/PHD"/>
</dbReference>
<evidence type="ECO:0000256" key="2">
    <source>
        <dbReference type="ARBA" id="ARBA00022771"/>
    </source>
</evidence>
<evidence type="ECO:0000259" key="7">
    <source>
        <dbReference type="PROSITE" id="PS50016"/>
    </source>
</evidence>
<feature type="compositionally biased region" description="Low complexity" evidence="6">
    <location>
        <begin position="58"/>
        <end position="68"/>
    </location>
</feature>
<accession>A0AA36D8X7</accession>
<feature type="region of interest" description="Disordered" evidence="6">
    <location>
        <begin position="35"/>
        <end position="87"/>
    </location>
</feature>
<dbReference type="Pfam" id="PF00628">
    <property type="entry name" value="PHD"/>
    <property type="match status" value="2"/>
</dbReference>
<dbReference type="Pfam" id="PF13832">
    <property type="entry name" value="zf-HC5HC2H_2"/>
    <property type="match status" value="1"/>
</dbReference>
<feature type="compositionally biased region" description="Acidic residues" evidence="6">
    <location>
        <begin position="588"/>
        <end position="602"/>
    </location>
</feature>
<keyword evidence="5" id="KW-0175">Coiled coil</keyword>
<dbReference type="PANTHER" id="PTHR13793">
    <property type="entry name" value="PHD FINGER PROTEINS"/>
    <property type="match status" value="1"/>
</dbReference>
<reference evidence="9" key="1">
    <citation type="submission" date="2023-06" db="EMBL/GenBank/DDBJ databases">
        <authorList>
            <person name="Delattre M."/>
        </authorList>
    </citation>
    <scope>NUCLEOTIDE SEQUENCE</scope>
    <source>
        <strain evidence="9">AF72</strain>
    </source>
</reference>
<dbReference type="InterPro" id="IPR019786">
    <property type="entry name" value="Zinc_finger_PHD-type_CS"/>
</dbReference>
<dbReference type="PANTHER" id="PTHR13793:SF158">
    <property type="entry name" value="PHD-TYPE DOMAIN-CONTAINING PROTEIN"/>
    <property type="match status" value="1"/>
</dbReference>
<feature type="domain" description="PHD-type" evidence="7">
    <location>
        <begin position="104"/>
        <end position="165"/>
    </location>
</feature>
<keyword evidence="3" id="KW-0862">Zinc</keyword>
<dbReference type="PROSITE" id="PS51805">
    <property type="entry name" value="EPHD"/>
    <property type="match status" value="1"/>
</dbReference>
<feature type="coiled-coil region" evidence="5">
    <location>
        <begin position="429"/>
        <end position="470"/>
    </location>
</feature>
<feature type="region of interest" description="Disordered" evidence="6">
    <location>
        <begin position="501"/>
        <end position="526"/>
    </location>
</feature>
<dbReference type="SUPFAM" id="SSF57903">
    <property type="entry name" value="FYVE/PHD zinc finger"/>
    <property type="match status" value="2"/>
</dbReference>
<feature type="domain" description="PHD-type" evidence="7">
    <location>
        <begin position="532"/>
        <end position="586"/>
    </location>
</feature>
<name>A0AA36D8X7_9BILA</name>
<dbReference type="InterPro" id="IPR001965">
    <property type="entry name" value="Znf_PHD"/>
</dbReference>
<dbReference type="CDD" id="cd15561">
    <property type="entry name" value="PHD1_PHF14"/>
    <property type="match status" value="1"/>
</dbReference>
<evidence type="ECO:0000256" key="1">
    <source>
        <dbReference type="ARBA" id="ARBA00022723"/>
    </source>
</evidence>
<keyword evidence="10" id="KW-1185">Reference proteome</keyword>
<dbReference type="InterPro" id="IPR011011">
    <property type="entry name" value="Znf_FYVE_PHD"/>
</dbReference>
<evidence type="ECO:0008006" key="11">
    <source>
        <dbReference type="Google" id="ProtNLM"/>
    </source>
</evidence>
<keyword evidence="1" id="KW-0479">Metal-binding</keyword>
<dbReference type="InterPro" id="IPR019787">
    <property type="entry name" value="Znf_PHD-finger"/>
</dbReference>
<feature type="compositionally biased region" description="Acidic residues" evidence="6">
    <location>
        <begin position="69"/>
        <end position="79"/>
    </location>
</feature>
<dbReference type="EMBL" id="CATQJA010002664">
    <property type="protein sequence ID" value="CAJ0581933.1"/>
    <property type="molecule type" value="Genomic_DNA"/>
</dbReference>
<evidence type="ECO:0000256" key="5">
    <source>
        <dbReference type="SAM" id="Coils"/>
    </source>
</evidence>
<dbReference type="AlphaFoldDB" id="A0AA36D8X7"/>
<gene>
    <name evidence="9" type="ORF">MSPICULIGERA_LOCUS20082</name>
</gene>
<dbReference type="GO" id="GO:0006357">
    <property type="term" value="P:regulation of transcription by RNA polymerase II"/>
    <property type="evidence" value="ECO:0007669"/>
    <property type="project" value="TreeGrafter"/>
</dbReference>
<evidence type="ECO:0000313" key="10">
    <source>
        <dbReference type="Proteomes" id="UP001177023"/>
    </source>
</evidence>
<dbReference type="Proteomes" id="UP001177023">
    <property type="component" value="Unassembled WGS sequence"/>
</dbReference>
<dbReference type="InterPro" id="IPR050701">
    <property type="entry name" value="Histone_Mod_Regulator"/>
</dbReference>
<keyword evidence="2 4" id="KW-0863">Zinc-finger</keyword>
<evidence type="ECO:0000256" key="4">
    <source>
        <dbReference type="PROSITE-ProRule" id="PRU00146"/>
    </source>
</evidence>
<evidence type="ECO:0000259" key="8">
    <source>
        <dbReference type="PROSITE" id="PS51805"/>
    </source>
</evidence>
<dbReference type="PROSITE" id="PS01359">
    <property type="entry name" value="ZF_PHD_1"/>
    <property type="match status" value="2"/>
</dbReference>
<organism evidence="9 10">
    <name type="scientific">Mesorhabditis spiculigera</name>
    <dbReference type="NCBI Taxonomy" id="96644"/>
    <lineage>
        <taxon>Eukaryota</taxon>
        <taxon>Metazoa</taxon>
        <taxon>Ecdysozoa</taxon>
        <taxon>Nematoda</taxon>
        <taxon>Chromadorea</taxon>
        <taxon>Rhabditida</taxon>
        <taxon>Rhabditina</taxon>
        <taxon>Rhabditomorpha</taxon>
        <taxon>Rhabditoidea</taxon>
        <taxon>Rhabditidae</taxon>
        <taxon>Mesorhabditinae</taxon>
        <taxon>Mesorhabditis</taxon>
    </lineage>
</organism>
<protein>
    <recommendedName>
        <fullName evidence="11">PHD finger protein 14</fullName>
    </recommendedName>
</protein>
<evidence type="ECO:0000256" key="6">
    <source>
        <dbReference type="SAM" id="MobiDB-lite"/>
    </source>
</evidence>
<dbReference type="PROSITE" id="PS50016">
    <property type="entry name" value="ZF_PHD_2"/>
    <property type="match status" value="2"/>
</dbReference>
<feature type="non-terminal residue" evidence="9">
    <location>
        <position position="1"/>
    </location>
</feature>
<evidence type="ECO:0000256" key="3">
    <source>
        <dbReference type="ARBA" id="ARBA00022833"/>
    </source>
</evidence>
<feature type="region of interest" description="Disordered" evidence="6">
    <location>
        <begin position="584"/>
        <end position="718"/>
    </location>
</feature>
<feature type="compositionally biased region" description="Basic and acidic residues" evidence="6">
    <location>
        <begin position="606"/>
        <end position="628"/>
    </location>
</feature>
<dbReference type="InterPro" id="IPR034732">
    <property type="entry name" value="EPHD"/>
</dbReference>
<proteinExistence type="predicted"/>
<dbReference type="Gene3D" id="3.30.40.10">
    <property type="entry name" value="Zinc/RING finger domain, C3HC4 (zinc finger)"/>
    <property type="match status" value="2"/>
</dbReference>